<proteinExistence type="predicted"/>
<dbReference type="Gene3D" id="1.10.510.10">
    <property type="entry name" value="Transferase(Phosphotransferase) domain 1"/>
    <property type="match status" value="1"/>
</dbReference>
<evidence type="ECO:0000313" key="3">
    <source>
        <dbReference type="EMBL" id="KAK8883582.1"/>
    </source>
</evidence>
<dbReference type="InterPro" id="IPR050167">
    <property type="entry name" value="Ser_Thr_protein_kinase"/>
</dbReference>
<comment type="caution">
    <text evidence="3">The sequence shown here is derived from an EMBL/GenBank/DDBJ whole genome shotgun (WGS) entry which is preliminary data.</text>
</comment>
<dbReference type="PROSITE" id="PS50011">
    <property type="entry name" value="PROTEIN_KINASE_DOM"/>
    <property type="match status" value="1"/>
</dbReference>
<keyword evidence="4" id="KW-1185">Reference proteome</keyword>
<feature type="domain" description="Protein kinase" evidence="2">
    <location>
        <begin position="76"/>
        <end position="332"/>
    </location>
</feature>
<feature type="region of interest" description="Disordered" evidence="1">
    <location>
        <begin position="1"/>
        <end position="24"/>
    </location>
</feature>
<evidence type="ECO:0000259" key="2">
    <source>
        <dbReference type="PROSITE" id="PS50011"/>
    </source>
</evidence>
<gene>
    <name evidence="3" type="ORF">M9Y10_042676</name>
</gene>
<name>A0ABR2JXI7_9EUKA</name>
<dbReference type="PANTHER" id="PTHR23257">
    <property type="entry name" value="SERINE-THREONINE PROTEIN KINASE"/>
    <property type="match status" value="1"/>
</dbReference>
<dbReference type="InterPro" id="IPR011009">
    <property type="entry name" value="Kinase-like_dom_sf"/>
</dbReference>
<organism evidence="3 4">
    <name type="scientific">Tritrichomonas musculus</name>
    <dbReference type="NCBI Taxonomy" id="1915356"/>
    <lineage>
        <taxon>Eukaryota</taxon>
        <taxon>Metamonada</taxon>
        <taxon>Parabasalia</taxon>
        <taxon>Tritrichomonadida</taxon>
        <taxon>Tritrichomonadidae</taxon>
        <taxon>Tritrichomonas</taxon>
    </lineage>
</organism>
<protein>
    <recommendedName>
        <fullName evidence="2">Protein kinase domain-containing protein</fullName>
    </recommendedName>
</protein>
<dbReference type="SMART" id="SM00220">
    <property type="entry name" value="S_TKc"/>
    <property type="match status" value="1"/>
</dbReference>
<evidence type="ECO:0000256" key="1">
    <source>
        <dbReference type="SAM" id="MobiDB-lite"/>
    </source>
</evidence>
<accession>A0ABR2JXI7</accession>
<dbReference type="InterPro" id="IPR000719">
    <property type="entry name" value="Prot_kinase_dom"/>
</dbReference>
<dbReference type="PROSITE" id="PS00108">
    <property type="entry name" value="PROTEIN_KINASE_ST"/>
    <property type="match status" value="1"/>
</dbReference>
<feature type="compositionally biased region" description="Basic residues" evidence="1">
    <location>
        <begin position="1"/>
        <end position="11"/>
    </location>
</feature>
<dbReference type="Pfam" id="PF00069">
    <property type="entry name" value="Pkinase"/>
    <property type="match status" value="1"/>
</dbReference>
<dbReference type="EMBL" id="JAPFFF010000008">
    <property type="protein sequence ID" value="KAK8883582.1"/>
    <property type="molecule type" value="Genomic_DNA"/>
</dbReference>
<dbReference type="SUPFAM" id="SSF56112">
    <property type="entry name" value="Protein kinase-like (PK-like)"/>
    <property type="match status" value="1"/>
</dbReference>
<dbReference type="Proteomes" id="UP001470230">
    <property type="component" value="Unassembled WGS sequence"/>
</dbReference>
<reference evidence="3 4" key="1">
    <citation type="submission" date="2024-04" db="EMBL/GenBank/DDBJ databases">
        <title>Tritrichomonas musculus Genome.</title>
        <authorList>
            <person name="Alves-Ferreira E."/>
            <person name="Grigg M."/>
            <person name="Lorenzi H."/>
            <person name="Galac M."/>
        </authorList>
    </citation>
    <scope>NUCLEOTIDE SEQUENCE [LARGE SCALE GENOMIC DNA]</scope>
    <source>
        <strain evidence="3 4">EAF2021</strain>
    </source>
</reference>
<evidence type="ECO:0000313" key="4">
    <source>
        <dbReference type="Proteomes" id="UP001470230"/>
    </source>
</evidence>
<dbReference type="InterPro" id="IPR008271">
    <property type="entry name" value="Ser/Thr_kinase_AS"/>
</dbReference>
<feature type="compositionally biased region" description="Polar residues" evidence="1">
    <location>
        <begin position="14"/>
        <end position="24"/>
    </location>
</feature>
<sequence length="350" mass="39630">MSPNRRINKKSIKQESTQKVSSEMSLIQKANKEIEDLKAENSRLRKKIQDLEKQKSSDNISKCSFKLLDQDAVNAMSVVETLGRGAQCEVFKVSRPSYNVLKVLLIGSNKSGDNTNTFNQMKRLFQEYEILCSLHHPNIVMAYGFCYGDETHPPSILLQFCPSNLNDAVSKMEPFQRVCAIYEISSAMESVHAASLIHRDLKPENILIDEEGHVRLSDFGVSCFDDIDGQNQSKTTGIGTLKFMAPELLNENKHYNNKVDVYSFGVVIYFILTGGKMPKISFAEQVTGKKALIPSSINKISKDLINRCWSCSPDDRPSFKEIVEFIKKNKFKLVDDVENDIDHIKKFLSL</sequence>